<proteinExistence type="predicted"/>
<reference evidence="2" key="1">
    <citation type="submission" date="2020-06" db="EMBL/GenBank/DDBJ databases">
        <authorList>
            <person name="Li T."/>
            <person name="Hu X."/>
            <person name="Zhang T."/>
            <person name="Song X."/>
            <person name="Zhang H."/>
            <person name="Dai N."/>
            <person name="Sheng W."/>
            <person name="Hou X."/>
            <person name="Wei L."/>
        </authorList>
    </citation>
    <scope>NUCLEOTIDE SEQUENCE</scope>
    <source>
        <strain evidence="2">KEN8</strain>
        <tissue evidence="2">Leaf</tissue>
    </source>
</reference>
<organism evidence="2">
    <name type="scientific">Sesamum calycinum</name>
    <dbReference type="NCBI Taxonomy" id="2727403"/>
    <lineage>
        <taxon>Eukaryota</taxon>
        <taxon>Viridiplantae</taxon>
        <taxon>Streptophyta</taxon>
        <taxon>Embryophyta</taxon>
        <taxon>Tracheophyta</taxon>
        <taxon>Spermatophyta</taxon>
        <taxon>Magnoliopsida</taxon>
        <taxon>eudicotyledons</taxon>
        <taxon>Gunneridae</taxon>
        <taxon>Pentapetalae</taxon>
        <taxon>asterids</taxon>
        <taxon>lamiids</taxon>
        <taxon>Lamiales</taxon>
        <taxon>Pedaliaceae</taxon>
        <taxon>Sesamum</taxon>
    </lineage>
</organism>
<dbReference type="PANTHER" id="PTHR33116:SF86">
    <property type="entry name" value="REVERSE TRANSCRIPTASE DOMAIN-CONTAINING PROTEIN"/>
    <property type="match status" value="1"/>
</dbReference>
<evidence type="ECO:0000259" key="1">
    <source>
        <dbReference type="PROSITE" id="PS50878"/>
    </source>
</evidence>
<protein>
    <recommendedName>
        <fullName evidence="1">Reverse transcriptase domain-containing protein</fullName>
    </recommendedName>
</protein>
<evidence type="ECO:0000313" key="2">
    <source>
        <dbReference type="EMBL" id="KAL0391121.1"/>
    </source>
</evidence>
<comment type="caution">
    <text evidence="2">The sequence shown here is derived from an EMBL/GenBank/DDBJ whole genome shotgun (WGS) entry which is preliminary data.</text>
</comment>
<dbReference type="PANTHER" id="PTHR33116">
    <property type="entry name" value="REVERSE TRANSCRIPTASE ZINC-BINDING DOMAIN-CONTAINING PROTEIN-RELATED-RELATED"/>
    <property type="match status" value="1"/>
</dbReference>
<sequence>MGHVSLKLDISKAYDRVEWSFLRRVLLRIGFHSKFVDLIMLCVSTVSYSFLLNGEEIGSLRPGEIQGVAISRHAPRISHLLFADDTLIFCQALEDAMNCIKRIMETLDRASSLENNLDKSIAVFSKNIPESSKKDLAAILGVKIEEKHTKFLGLPTMVGRSKRDVFDGIKDQIWSKMQGWATKKLSQVGKAMLIESVLQDLPTFVMSCFLLLDTLL</sequence>
<reference evidence="2" key="2">
    <citation type="journal article" date="2024" name="Plant">
        <title>Genomic evolution and insights into agronomic trait innovations of Sesamum species.</title>
        <authorList>
            <person name="Miao H."/>
            <person name="Wang L."/>
            <person name="Qu L."/>
            <person name="Liu H."/>
            <person name="Sun Y."/>
            <person name="Le M."/>
            <person name="Wang Q."/>
            <person name="Wei S."/>
            <person name="Zheng Y."/>
            <person name="Lin W."/>
            <person name="Duan Y."/>
            <person name="Cao H."/>
            <person name="Xiong S."/>
            <person name="Wang X."/>
            <person name="Wei L."/>
            <person name="Li C."/>
            <person name="Ma Q."/>
            <person name="Ju M."/>
            <person name="Zhao R."/>
            <person name="Li G."/>
            <person name="Mu C."/>
            <person name="Tian Q."/>
            <person name="Mei H."/>
            <person name="Zhang T."/>
            <person name="Gao T."/>
            <person name="Zhang H."/>
        </authorList>
    </citation>
    <scope>NUCLEOTIDE SEQUENCE</scope>
    <source>
        <strain evidence="2">KEN8</strain>
    </source>
</reference>
<dbReference type="InterPro" id="IPR000477">
    <property type="entry name" value="RT_dom"/>
</dbReference>
<feature type="domain" description="Reverse transcriptase" evidence="1">
    <location>
        <begin position="1"/>
        <end position="144"/>
    </location>
</feature>
<name>A0AAW2SHI1_9LAMI</name>
<dbReference type="PROSITE" id="PS50878">
    <property type="entry name" value="RT_POL"/>
    <property type="match status" value="1"/>
</dbReference>
<dbReference type="Pfam" id="PF00078">
    <property type="entry name" value="RVT_1"/>
    <property type="match status" value="1"/>
</dbReference>
<dbReference type="AlphaFoldDB" id="A0AAW2SHI1"/>
<dbReference type="EMBL" id="JACGWM010000002">
    <property type="protein sequence ID" value="KAL0391121.1"/>
    <property type="molecule type" value="Genomic_DNA"/>
</dbReference>
<gene>
    <name evidence="2" type="ORF">Scaly_0469200</name>
</gene>
<accession>A0AAW2SHI1</accession>